<accession>A0A382F0T8</accession>
<feature type="non-terminal residue" evidence="2">
    <location>
        <position position="49"/>
    </location>
</feature>
<sequence length="49" mass="5587">SSGMRASRGMMRTGRRSSGRAGGSSRSSEIPWRVGRPWLPTRWRSPRER</sequence>
<protein>
    <submittedName>
        <fullName evidence="2">Uncharacterized protein</fullName>
    </submittedName>
</protein>
<evidence type="ECO:0000313" key="2">
    <source>
        <dbReference type="EMBL" id="SVB56626.1"/>
    </source>
</evidence>
<name>A0A382F0T8_9ZZZZ</name>
<gene>
    <name evidence="2" type="ORF">METZ01_LOCUS209480</name>
</gene>
<proteinExistence type="predicted"/>
<organism evidence="2">
    <name type="scientific">marine metagenome</name>
    <dbReference type="NCBI Taxonomy" id="408172"/>
    <lineage>
        <taxon>unclassified sequences</taxon>
        <taxon>metagenomes</taxon>
        <taxon>ecological metagenomes</taxon>
    </lineage>
</organism>
<feature type="non-terminal residue" evidence="2">
    <location>
        <position position="1"/>
    </location>
</feature>
<dbReference type="EMBL" id="UINC01047396">
    <property type="protein sequence ID" value="SVB56626.1"/>
    <property type="molecule type" value="Genomic_DNA"/>
</dbReference>
<feature type="compositionally biased region" description="Low complexity" evidence="1">
    <location>
        <begin position="1"/>
        <end position="12"/>
    </location>
</feature>
<evidence type="ECO:0000256" key="1">
    <source>
        <dbReference type="SAM" id="MobiDB-lite"/>
    </source>
</evidence>
<reference evidence="2" key="1">
    <citation type="submission" date="2018-05" db="EMBL/GenBank/DDBJ databases">
        <authorList>
            <person name="Lanie J.A."/>
            <person name="Ng W.-L."/>
            <person name="Kazmierczak K.M."/>
            <person name="Andrzejewski T.M."/>
            <person name="Davidsen T.M."/>
            <person name="Wayne K.J."/>
            <person name="Tettelin H."/>
            <person name="Glass J.I."/>
            <person name="Rusch D."/>
            <person name="Podicherti R."/>
            <person name="Tsui H.-C.T."/>
            <person name="Winkler M.E."/>
        </authorList>
    </citation>
    <scope>NUCLEOTIDE SEQUENCE</scope>
</reference>
<feature type="region of interest" description="Disordered" evidence="1">
    <location>
        <begin position="1"/>
        <end position="49"/>
    </location>
</feature>
<dbReference type="AlphaFoldDB" id="A0A382F0T8"/>